<evidence type="ECO:0000256" key="1">
    <source>
        <dbReference type="ARBA" id="ARBA00000900"/>
    </source>
</evidence>
<feature type="domain" description="MIB/HERC2" evidence="13">
    <location>
        <begin position="45"/>
        <end position="121"/>
    </location>
</feature>
<evidence type="ECO:0000256" key="2">
    <source>
        <dbReference type="ARBA" id="ARBA00004906"/>
    </source>
</evidence>
<dbReference type="Pfam" id="PF06701">
    <property type="entry name" value="MIB_HERC2"/>
    <property type="match status" value="2"/>
</dbReference>
<evidence type="ECO:0000259" key="12">
    <source>
        <dbReference type="PROSITE" id="PS51059"/>
    </source>
</evidence>
<dbReference type="SMART" id="SM00248">
    <property type="entry name" value="ANK"/>
    <property type="match status" value="24"/>
</dbReference>
<dbReference type="InterPro" id="IPR036770">
    <property type="entry name" value="Ankyrin_rpt-contain_sf"/>
</dbReference>
<reference evidence="14" key="1">
    <citation type="submission" date="2021-03" db="EMBL/GenBank/DDBJ databases">
        <authorList>
            <person name="Bekaert M."/>
        </authorList>
    </citation>
    <scope>NUCLEOTIDE SEQUENCE</scope>
</reference>
<feature type="repeat" description="ANK" evidence="9">
    <location>
        <begin position="537"/>
        <end position="569"/>
    </location>
</feature>
<feature type="repeat" description="ANK" evidence="9">
    <location>
        <begin position="1440"/>
        <end position="1472"/>
    </location>
</feature>
<dbReference type="SUPFAM" id="SSF140860">
    <property type="entry name" value="Pseudo ankyrin repeat-like"/>
    <property type="match status" value="1"/>
</dbReference>
<dbReference type="GO" id="GO:0003950">
    <property type="term" value="F:NAD+ poly-ADP-ribosyltransferase activity"/>
    <property type="evidence" value="ECO:0007669"/>
    <property type="project" value="UniProtKB-UniRule"/>
</dbReference>
<dbReference type="InterPro" id="IPR010606">
    <property type="entry name" value="Mib_Herc2"/>
</dbReference>
<accession>A0A8S3TGB5</accession>
<evidence type="ECO:0000256" key="3">
    <source>
        <dbReference type="ARBA" id="ARBA00022679"/>
    </source>
</evidence>
<feature type="domain" description="PARP catalytic" evidence="12">
    <location>
        <begin position="1551"/>
        <end position="1746"/>
    </location>
</feature>
<keyword evidence="14" id="KW-0012">Acyltransferase</keyword>
<sequence>MSSENEEKNFKRSHHSTDLDCTVPYKKRKVTTEIWLKVSQVNCHQTCQTGADKTWYIVVVRGPDWISKKQDNGEGFLGTVIFVPKPGSDDKKVTVIWDSGRELRYRAGENGKYDLRVFDTAPSGVCHTNVTCDICGENGIHGLRWKCCDCHDFDIFNVPTRSKSGSNKKTAKGIFPNAEVMRGPHWKWKNDDGGEGGVGLVKALETWGKDSYRGAVKISWKADNLVKNYRVYGEKCNKDVIYTRMTETASGGNYYADHLPFVDVVNPGQILLKIGDKVVITLPLKGFRQLQDNQAYGGWDDDMNQCLEETGTIVGFLYNGMSVKVQYEDSKTWVINKVALTRKHTFTQGDPVTILNNYNAVKELQKGHGGWNDEMKTALGKNGRIVRLDSDGDMRIKIGDKTWIFNPACIMPIDDASTAKSIPVLSRQDTRDHSDDESETGSEGDEGGQAVAEAIAQLFVAMLREGPGTEEENDSIVEAAAKGEFDVVKKIVKNHPDKINTKMEGKTALQLACYEGHSEIVEFLVKNKADVNIKDSEGDPALHYAAYGKESKILQVLLDNKAIVNAVNAKKQSALHIAVNKGQPNCCKVLVDKGCDPNLKVRGQPNCCKVLVDKGCNPNLKVRGQPNCCKVLVDKGCNPNLKVRGQPNCCKVLVDKGCDPNLKVRGQPNCCKVLVDKGCNPNLKVRGQPNCCKVLVDKGCNPNLKVRGQPNCCKVLVDKGCDPNLKVRGQPNCCKVLVDKGCDPNLKVRGQPNCCQVLVDKGCDPNLKVRGQPNCCQVLVDKGCDPNLKGQPNCGKVLVDKGCNPNLKVRGQPNCCKVLVDKVCDPNLKVRGQPNCCKVLVDKGCDPNLKVRGQLNCCKVLVDKGCDPNLKVRGQPNCCKVLVDKGCDPNLKVRGQRNCCKVLVDKGCNPNLKVRGQPNCCKVLVDKGCDPNLKVRGQPNCCKVLVDKGCDQNLKVRGQPNCCKVLVDKGCDPNLKVRGQPNCCKVLVDKGCDPNLKVKGQPNCCKVLVDKGCDPNLKVKGQRYCCQVLVDKGCDPNLKVRGQPYCCKVLVDKGCDPNLKVKGQRYCCKVLVDKGCDPNLKVKGQRYCCQVLVDKGCDPNLKVKGHPYCGKVLVDKGCDPNLKVKGHPYCGKVLVDKGCDPNLKVKGQRYCCQVLVDKGCDPNLKVKGQRYCCQVLVDKGCDPNLKVRGQRYCCKVLIYKVCNPNLKVRGQPNCCKVLVDKGCDPNLKVRGQRYWCQVLIYKVCNPNLKVRGQPNCCKVLVDKGCDPNLKVRGQRYCCQVLIYKVCNPNLKVRGQPNCCQVLVDKGCDPNLKVRGQRYCCQVLIYKGCDPNLKDDDFDTAMHDAISQKDTSKDILKYVLGSKMAKFTTENSRGFNVLHWAVLKDNKDSVEMIIGNDRTCVNSKMKDGSTAMHIAAANDRVEIASVLQSKGNADMNIRDSMKRTPLILAVSQGKKKTMELLITVGWDVNAQDSSGNTVTCCTGQEKLRPSGCIRQGSHGANIEIKNDEGKTPLDFANDEMVKHFMKTLAKRAKKKDFATTAKGIPAPSNWSDMHGETVLKISIGPTKGGIMQIEFDNVKHLFEKTLPQARIMSIHRMQNMFLWEMYYLRKRQLEHAYGNGCANELTLFHGTTPDKLGVIAEQNLDPRLAGGRVGALFGRGTYFATDAKYSDLYAQADHNGHKFMFLVKVLAGKTCIGRPEYLRPPPQDTKNPNSPIFDSCVDNEKNPRIYCAFHDSQYYPEYLIEYT</sequence>
<comment type="caution">
    <text evidence="14">The sequence shown here is derived from an EMBL/GenBank/DDBJ whole genome shotgun (WGS) entry which is preliminary data.</text>
</comment>
<keyword evidence="6" id="KW-0863">Zinc-finger</keyword>
<feature type="repeat" description="ANK" evidence="9">
    <location>
        <begin position="1406"/>
        <end position="1439"/>
    </location>
</feature>
<evidence type="ECO:0000256" key="5">
    <source>
        <dbReference type="ARBA" id="ARBA00022737"/>
    </source>
</evidence>
<evidence type="ECO:0000256" key="7">
    <source>
        <dbReference type="ARBA" id="ARBA00022786"/>
    </source>
</evidence>
<dbReference type="GO" id="GO:0008270">
    <property type="term" value="F:zinc ion binding"/>
    <property type="evidence" value="ECO:0007669"/>
    <property type="project" value="UniProtKB-KW"/>
</dbReference>
<dbReference type="GO" id="GO:0005737">
    <property type="term" value="C:cytoplasm"/>
    <property type="evidence" value="ECO:0007669"/>
    <property type="project" value="TreeGrafter"/>
</dbReference>
<dbReference type="Pfam" id="PF00023">
    <property type="entry name" value="Ank"/>
    <property type="match status" value="1"/>
</dbReference>
<dbReference type="PROSITE" id="PS51416">
    <property type="entry name" value="MIB_HERC2"/>
    <property type="match status" value="2"/>
</dbReference>
<evidence type="ECO:0000256" key="10">
    <source>
        <dbReference type="RuleBase" id="RU362114"/>
    </source>
</evidence>
<dbReference type="PROSITE" id="PS50297">
    <property type="entry name" value="ANK_REP_REGION"/>
    <property type="match status" value="5"/>
</dbReference>
<evidence type="ECO:0000256" key="11">
    <source>
        <dbReference type="SAM" id="MobiDB-lite"/>
    </source>
</evidence>
<keyword evidence="10" id="KW-0520">NAD</keyword>
<keyword evidence="3 10" id="KW-0808">Transferase</keyword>
<dbReference type="InterPro" id="IPR043145">
    <property type="entry name" value="Znf_ZZ_sf"/>
</dbReference>
<dbReference type="InterPro" id="IPR002110">
    <property type="entry name" value="Ankyrin_rpt"/>
</dbReference>
<evidence type="ECO:0000256" key="4">
    <source>
        <dbReference type="ARBA" id="ARBA00022723"/>
    </source>
</evidence>
<dbReference type="PROSITE" id="PS50088">
    <property type="entry name" value="ANK_REPEAT"/>
    <property type="match status" value="5"/>
</dbReference>
<dbReference type="PROSITE" id="PS51059">
    <property type="entry name" value="PARP_CATALYTIC"/>
    <property type="match status" value="1"/>
</dbReference>
<dbReference type="SUPFAM" id="SSF159034">
    <property type="entry name" value="Mib/herc2 domain-like"/>
    <property type="match status" value="2"/>
</dbReference>
<feature type="domain" description="MIB/HERC2" evidence="13">
    <location>
        <begin position="166"/>
        <end position="246"/>
    </location>
</feature>
<comment type="catalytic activity">
    <reaction evidence="1">
        <text>S-ubiquitinyl-[E2 ubiquitin-conjugating enzyme]-L-cysteine + [acceptor protein]-L-lysine = [E2 ubiquitin-conjugating enzyme]-L-cysteine + N(6)-ubiquitinyl-[acceptor protein]-L-lysine.</text>
        <dbReference type="EC" id="2.3.2.27"/>
    </reaction>
</comment>
<dbReference type="InterPro" id="IPR040847">
    <property type="entry name" value="SH3_15"/>
</dbReference>
<organism evidence="14 15">
    <name type="scientific">Mytilus edulis</name>
    <name type="common">Blue mussel</name>
    <dbReference type="NCBI Taxonomy" id="6550"/>
    <lineage>
        <taxon>Eukaryota</taxon>
        <taxon>Metazoa</taxon>
        <taxon>Spiralia</taxon>
        <taxon>Lophotrochozoa</taxon>
        <taxon>Mollusca</taxon>
        <taxon>Bivalvia</taxon>
        <taxon>Autobranchia</taxon>
        <taxon>Pteriomorphia</taxon>
        <taxon>Mytilida</taxon>
        <taxon>Mytiloidea</taxon>
        <taxon>Mytilidae</taxon>
        <taxon>Mytilinae</taxon>
        <taxon>Mytilus</taxon>
    </lineage>
</organism>
<dbReference type="EMBL" id="CAJPWZ010002071">
    <property type="protein sequence ID" value="CAG2230570.1"/>
    <property type="molecule type" value="Genomic_DNA"/>
</dbReference>
<dbReference type="EC" id="2.4.2.-" evidence="10"/>
<keyword evidence="4" id="KW-0479">Metal-binding</keyword>
<dbReference type="Pfam" id="PF18346">
    <property type="entry name" value="SH3_15"/>
    <property type="match status" value="2"/>
</dbReference>
<keyword evidence="15" id="KW-1185">Reference proteome</keyword>
<name>A0A8S3TGB5_MYTED</name>
<comment type="pathway">
    <text evidence="2">Protein modification; protein ubiquitination.</text>
</comment>
<feature type="repeat" description="ANK" evidence="9">
    <location>
        <begin position="570"/>
        <end position="602"/>
    </location>
</feature>
<dbReference type="PANTHER" id="PTHR24202:SF4">
    <property type="entry name" value="E3 UBIQUITIN-PROTEIN LIGASE MIB2-RELATED"/>
    <property type="match status" value="1"/>
</dbReference>
<evidence type="ECO:0000313" key="15">
    <source>
        <dbReference type="Proteomes" id="UP000683360"/>
    </source>
</evidence>
<gene>
    <name evidence="14" type="ORF">MEDL_43402</name>
</gene>
<dbReference type="SUPFAM" id="SSF57850">
    <property type="entry name" value="RING/U-box"/>
    <property type="match status" value="1"/>
</dbReference>
<dbReference type="GO" id="GO:0016567">
    <property type="term" value="P:protein ubiquitination"/>
    <property type="evidence" value="ECO:0007669"/>
    <property type="project" value="InterPro"/>
</dbReference>
<evidence type="ECO:0000313" key="14">
    <source>
        <dbReference type="EMBL" id="CAG2230570.1"/>
    </source>
</evidence>
<dbReference type="Pfam" id="PF12796">
    <property type="entry name" value="Ank_2"/>
    <property type="match status" value="3"/>
</dbReference>
<dbReference type="Pfam" id="PF00644">
    <property type="entry name" value="PARP"/>
    <property type="match status" value="1"/>
</dbReference>
<dbReference type="Gene3D" id="3.30.60.90">
    <property type="match status" value="1"/>
</dbReference>
<dbReference type="SUPFAM" id="SSF48403">
    <property type="entry name" value="Ankyrin repeat"/>
    <property type="match status" value="5"/>
</dbReference>
<dbReference type="PANTHER" id="PTHR24202">
    <property type="entry name" value="E3 UBIQUITIN-PROTEIN LIGASE MIB2"/>
    <property type="match status" value="1"/>
</dbReference>
<dbReference type="InterPro" id="IPR012317">
    <property type="entry name" value="Poly(ADP-ribose)pol_cat_dom"/>
</dbReference>
<evidence type="ECO:0000256" key="6">
    <source>
        <dbReference type="ARBA" id="ARBA00022771"/>
    </source>
</evidence>
<evidence type="ECO:0000256" key="8">
    <source>
        <dbReference type="ARBA" id="ARBA00022833"/>
    </source>
</evidence>
<dbReference type="Gene3D" id="2.30.30.40">
    <property type="entry name" value="SH3 Domains"/>
    <property type="match status" value="2"/>
</dbReference>
<evidence type="ECO:0000259" key="13">
    <source>
        <dbReference type="PROSITE" id="PS51416"/>
    </source>
</evidence>
<feature type="compositionally biased region" description="Acidic residues" evidence="11">
    <location>
        <begin position="435"/>
        <end position="446"/>
    </location>
</feature>
<dbReference type="InterPro" id="IPR037252">
    <property type="entry name" value="Mib_Herc2_sf"/>
</dbReference>
<feature type="region of interest" description="Disordered" evidence="11">
    <location>
        <begin position="421"/>
        <end position="448"/>
    </location>
</feature>
<dbReference type="Gene3D" id="3.90.228.10">
    <property type="match status" value="1"/>
</dbReference>
<protein>
    <recommendedName>
        <fullName evidence="10">Poly [ADP-ribose] polymerase</fullName>
        <shortName evidence="10">PARP</shortName>
        <ecNumber evidence="10">2.4.2.-</ecNumber>
    </recommendedName>
</protein>
<dbReference type="OrthoDB" id="6133115at2759"/>
<dbReference type="CDD" id="cd01439">
    <property type="entry name" value="TCCD_inducible_PARP_like"/>
    <property type="match status" value="1"/>
</dbReference>
<dbReference type="GO" id="GO:0061630">
    <property type="term" value="F:ubiquitin protein ligase activity"/>
    <property type="evidence" value="ECO:0007669"/>
    <property type="project" value="UniProtKB-EC"/>
</dbReference>
<keyword evidence="9" id="KW-0040">ANK repeat</keyword>
<keyword evidence="5" id="KW-0677">Repeat</keyword>
<keyword evidence="7" id="KW-0833">Ubl conjugation pathway</keyword>
<keyword evidence="10" id="KW-0328">Glycosyltransferase</keyword>
<dbReference type="SUPFAM" id="SSF56399">
    <property type="entry name" value="ADP-ribosylation"/>
    <property type="match status" value="1"/>
</dbReference>
<dbReference type="Proteomes" id="UP000683360">
    <property type="component" value="Unassembled WGS sequence"/>
</dbReference>
<feature type="repeat" description="ANK" evidence="9">
    <location>
        <begin position="504"/>
        <end position="536"/>
    </location>
</feature>
<dbReference type="Gene3D" id="1.25.40.20">
    <property type="entry name" value="Ankyrin repeat-containing domain"/>
    <property type="match status" value="4"/>
</dbReference>
<evidence type="ECO:0000256" key="9">
    <source>
        <dbReference type="PROSITE-ProRule" id="PRU00023"/>
    </source>
</evidence>
<proteinExistence type="predicted"/>
<keyword evidence="8" id="KW-0862">Zinc</keyword>